<sequence>MSSTAEDDESVARSLARSSSSSSSSPRGRQGKGREREEEEEEEELAPACARARARLGSDEQEEEEAGDEQTQRVDDGLRRTKELVGSAGRDPIVRLIGEGQDFYRRTDRQTDRQTDD</sequence>
<gene>
    <name evidence="2" type="ORF">AXG93_4295s1400</name>
</gene>
<dbReference type="EMBL" id="LVLJ01001351">
    <property type="protein sequence ID" value="OAE30185.1"/>
    <property type="molecule type" value="Genomic_DNA"/>
</dbReference>
<accession>A0A176WD52</accession>
<feature type="compositionally biased region" description="Basic and acidic residues" evidence="1">
    <location>
        <begin position="70"/>
        <end position="83"/>
    </location>
</feature>
<dbReference type="Proteomes" id="UP000077202">
    <property type="component" value="Unassembled WGS sequence"/>
</dbReference>
<dbReference type="AlphaFoldDB" id="A0A176WD52"/>
<organism evidence="2 3">
    <name type="scientific">Marchantia polymorpha subsp. ruderalis</name>
    <dbReference type="NCBI Taxonomy" id="1480154"/>
    <lineage>
        <taxon>Eukaryota</taxon>
        <taxon>Viridiplantae</taxon>
        <taxon>Streptophyta</taxon>
        <taxon>Embryophyta</taxon>
        <taxon>Marchantiophyta</taxon>
        <taxon>Marchantiopsida</taxon>
        <taxon>Marchantiidae</taxon>
        <taxon>Marchantiales</taxon>
        <taxon>Marchantiaceae</taxon>
        <taxon>Marchantia</taxon>
    </lineage>
</organism>
<feature type="region of interest" description="Disordered" evidence="1">
    <location>
        <begin position="1"/>
        <end position="117"/>
    </location>
</feature>
<evidence type="ECO:0000313" key="3">
    <source>
        <dbReference type="Proteomes" id="UP000077202"/>
    </source>
</evidence>
<keyword evidence="3" id="KW-1185">Reference proteome</keyword>
<feature type="compositionally biased region" description="Acidic residues" evidence="1">
    <location>
        <begin position="59"/>
        <end position="68"/>
    </location>
</feature>
<protein>
    <submittedName>
        <fullName evidence="2">Uncharacterized protein</fullName>
    </submittedName>
</protein>
<comment type="caution">
    <text evidence="2">The sequence shown here is derived from an EMBL/GenBank/DDBJ whole genome shotgun (WGS) entry which is preliminary data.</text>
</comment>
<evidence type="ECO:0000313" key="2">
    <source>
        <dbReference type="EMBL" id="OAE30185.1"/>
    </source>
</evidence>
<name>A0A176WD52_MARPO</name>
<evidence type="ECO:0000256" key="1">
    <source>
        <dbReference type="SAM" id="MobiDB-lite"/>
    </source>
</evidence>
<proteinExistence type="predicted"/>
<reference evidence="2" key="1">
    <citation type="submission" date="2016-03" db="EMBL/GenBank/DDBJ databases">
        <title>Mechanisms controlling the formation of the plant cell surface in tip-growing cells are functionally conserved among land plants.</title>
        <authorList>
            <person name="Honkanen S."/>
            <person name="Jones V.A."/>
            <person name="Morieri G."/>
            <person name="Champion C."/>
            <person name="Hetherington A.J."/>
            <person name="Kelly S."/>
            <person name="Saint-Marcoux D."/>
            <person name="Proust H."/>
            <person name="Prescott H."/>
            <person name="Dolan L."/>
        </authorList>
    </citation>
    <scope>NUCLEOTIDE SEQUENCE [LARGE SCALE GENOMIC DNA]</scope>
    <source>
        <tissue evidence="2">Whole gametophyte</tissue>
    </source>
</reference>
<feature type="compositionally biased region" description="Basic and acidic residues" evidence="1">
    <location>
        <begin position="102"/>
        <end position="117"/>
    </location>
</feature>